<proteinExistence type="predicted"/>
<keyword evidence="2" id="KW-1185">Reference proteome</keyword>
<reference evidence="2" key="1">
    <citation type="submission" date="2016-06" db="EMBL/GenBank/DDBJ databases">
        <authorList>
            <person name="Varghese N."/>
            <person name="Submissions Spin"/>
        </authorList>
    </citation>
    <scope>NUCLEOTIDE SEQUENCE [LARGE SCALE GENOMIC DNA]</scope>
    <source>
        <strain evidence="2">DSM 43909</strain>
    </source>
</reference>
<name>A0A1C4YE47_MICVI</name>
<organism evidence="1 2">
    <name type="scientific">Micromonospora viridifaciens</name>
    <dbReference type="NCBI Taxonomy" id="1881"/>
    <lineage>
        <taxon>Bacteria</taxon>
        <taxon>Bacillati</taxon>
        <taxon>Actinomycetota</taxon>
        <taxon>Actinomycetes</taxon>
        <taxon>Micromonosporales</taxon>
        <taxon>Micromonosporaceae</taxon>
        <taxon>Micromonospora</taxon>
    </lineage>
</organism>
<dbReference type="Proteomes" id="UP000198242">
    <property type="component" value="Chromosome I"/>
</dbReference>
<accession>A0A1C4YE47</accession>
<sequence length="292" mass="33237">MEHRTPTEGTVKQLYGTAWRCGEPSCTKPLYRLNDDTGEYILNSRIAHIHARSQGGPRWDPDMSEAANRDASNLIPLCETHAWEIDQTPQHFTADMLREWKKKQLAEYQTVQRSWTLTDAEVTDVVTVSFTTLEERLLGGIYAAAESARQEERRQRQRSLIADMVHAANSWTDTMQVLTISSARNGWKTRDIIEWVNTDSGRAMASNRELIKSNARKLRFETRHPDLLAALDAAETAMGNLEVYEPVWSGSPTKAEERTVIYRHLNHVKRLFLDLEQIGIKVLADPPPEGTP</sequence>
<evidence type="ECO:0008006" key="3">
    <source>
        <dbReference type="Google" id="ProtNLM"/>
    </source>
</evidence>
<protein>
    <recommendedName>
        <fullName evidence="3">HNH endonuclease</fullName>
    </recommendedName>
</protein>
<dbReference type="EMBL" id="LT607411">
    <property type="protein sequence ID" value="SCF18995.1"/>
    <property type="molecule type" value="Genomic_DNA"/>
</dbReference>
<gene>
    <name evidence="1" type="ORF">GA0074695_4177</name>
</gene>
<dbReference type="AlphaFoldDB" id="A0A1C4YE47"/>
<evidence type="ECO:0000313" key="1">
    <source>
        <dbReference type="EMBL" id="SCF18995.1"/>
    </source>
</evidence>
<evidence type="ECO:0000313" key="2">
    <source>
        <dbReference type="Proteomes" id="UP000198242"/>
    </source>
</evidence>